<evidence type="ECO:0008006" key="3">
    <source>
        <dbReference type="Google" id="ProtNLM"/>
    </source>
</evidence>
<gene>
    <name evidence="1" type="ORF">GCM10011487_20090</name>
</gene>
<dbReference type="Proteomes" id="UP000445000">
    <property type="component" value="Unassembled WGS sequence"/>
</dbReference>
<keyword evidence="2" id="KW-1185">Reference proteome</keyword>
<organism evidence="1 2">
    <name type="scientific">Steroidobacter agaridevorans</name>
    <dbReference type="NCBI Taxonomy" id="2695856"/>
    <lineage>
        <taxon>Bacteria</taxon>
        <taxon>Pseudomonadati</taxon>
        <taxon>Pseudomonadota</taxon>
        <taxon>Gammaproteobacteria</taxon>
        <taxon>Steroidobacterales</taxon>
        <taxon>Steroidobacteraceae</taxon>
        <taxon>Steroidobacter</taxon>
    </lineage>
</organism>
<dbReference type="AlphaFoldDB" id="A0A829Y9L6"/>
<dbReference type="EMBL" id="BLJN01000002">
    <property type="protein sequence ID" value="GFE80009.1"/>
    <property type="molecule type" value="Genomic_DNA"/>
</dbReference>
<evidence type="ECO:0000313" key="1">
    <source>
        <dbReference type="EMBL" id="GFE80009.1"/>
    </source>
</evidence>
<protein>
    <recommendedName>
        <fullName evidence="3">Short-chain dehydrogenase</fullName>
    </recommendedName>
</protein>
<comment type="caution">
    <text evidence="1">The sequence shown here is derived from an EMBL/GenBank/DDBJ whole genome shotgun (WGS) entry which is preliminary data.</text>
</comment>
<sequence length="83" mass="8982">MPKLLPEYEATVGAIMQRTEGLSGNEPGDPDKVAGVIFDLTQRDDIPEHLILGSDALARVAQAEAIRSDVAATWEQVSRSTDF</sequence>
<proteinExistence type="predicted"/>
<evidence type="ECO:0000313" key="2">
    <source>
        <dbReference type="Proteomes" id="UP000445000"/>
    </source>
</evidence>
<accession>A0A829Y9L6</accession>
<reference evidence="2" key="1">
    <citation type="submission" date="2020-01" db="EMBL/GenBank/DDBJ databases">
        <title>'Steroidobacter agaridevorans' sp. nov., agar-degrading bacteria isolated from rhizosphere soils.</title>
        <authorList>
            <person name="Ikenaga M."/>
            <person name="Kataoka M."/>
            <person name="Murouchi A."/>
            <person name="Katsuragi S."/>
            <person name="Sakai M."/>
        </authorList>
    </citation>
    <scope>NUCLEOTIDE SEQUENCE [LARGE SCALE GENOMIC DNA]</scope>
    <source>
        <strain evidence="2">YU21-B</strain>
    </source>
</reference>
<name>A0A829Y9L6_9GAMM</name>
<dbReference type="RefSeq" id="WP_235936854.1">
    <property type="nucleotide sequence ID" value="NZ_BLJO01000007.1"/>
</dbReference>
<dbReference type="Gene3D" id="3.40.50.720">
    <property type="entry name" value="NAD(P)-binding Rossmann-like Domain"/>
    <property type="match status" value="1"/>
</dbReference>